<dbReference type="RefSeq" id="XP_056070034.1">
    <property type="nucleotide sequence ID" value="XM_056215787.1"/>
</dbReference>
<reference evidence="1" key="1">
    <citation type="submission" date="2022-10" db="EMBL/GenBank/DDBJ databases">
        <title>Tapping the CABI collections for fungal endophytes: first genome assemblies for Collariella, Neodidymelliopsis, Ascochyta clinopodiicola, Didymella pomorum, Didymosphaeria variabile, Neocosmospora piperis and Neocucurbitaria cava.</title>
        <authorList>
            <person name="Hill R."/>
        </authorList>
    </citation>
    <scope>NUCLEOTIDE SEQUENCE</scope>
    <source>
        <strain evidence="1">IMI 356815</strain>
    </source>
</reference>
<dbReference type="Proteomes" id="UP001140513">
    <property type="component" value="Unassembled WGS sequence"/>
</dbReference>
<comment type="caution">
    <text evidence="1">The sequence shown here is derived from an EMBL/GenBank/DDBJ whole genome shotgun (WGS) entry which is preliminary data.</text>
</comment>
<evidence type="ECO:0000313" key="1">
    <source>
        <dbReference type="EMBL" id="KAJ4351678.1"/>
    </source>
</evidence>
<dbReference type="AlphaFoldDB" id="A0A9W8XK96"/>
<keyword evidence="2" id="KW-1185">Reference proteome</keyword>
<accession>A0A9W8XK96</accession>
<protein>
    <submittedName>
        <fullName evidence="1">Uncharacterized protein</fullName>
    </submittedName>
</protein>
<name>A0A9W8XK96_9PLEO</name>
<dbReference type="EMBL" id="JAPEUX010000005">
    <property type="protein sequence ID" value="KAJ4351678.1"/>
    <property type="molecule type" value="Genomic_DNA"/>
</dbReference>
<proteinExistence type="predicted"/>
<dbReference type="GeneID" id="80910551"/>
<sequence length="281" mass="31970">MASASFSHHDPQQHAAINSVLIAIFRAAKTAQRGAKDWDYAPSDTINSYLDYMYEQLPRLMSEDASGCIIPASYKRTTGQNMDTYYGRAWKGAWWQEDDDRKRWRLIELNKHLIEGVSEPETHSRVRNGYKKYDDAAGNSETSVRFRRYTFGNNPPLPPSRLLYDISPIAKPTGPVPRGPRQQIEASRSPKAPRILVPRGPARCSWTSLETIRPKQTPVEDVPPASQPPPFIKEGTEEGELIELVKSTPDKSSLDVMSRLEMRLDISITDEYWEDLFKCDV</sequence>
<organism evidence="1 2">
    <name type="scientific">Didymosphaeria variabile</name>
    <dbReference type="NCBI Taxonomy" id="1932322"/>
    <lineage>
        <taxon>Eukaryota</taxon>
        <taxon>Fungi</taxon>
        <taxon>Dikarya</taxon>
        <taxon>Ascomycota</taxon>
        <taxon>Pezizomycotina</taxon>
        <taxon>Dothideomycetes</taxon>
        <taxon>Pleosporomycetidae</taxon>
        <taxon>Pleosporales</taxon>
        <taxon>Massarineae</taxon>
        <taxon>Didymosphaeriaceae</taxon>
        <taxon>Didymosphaeria</taxon>
    </lineage>
</organism>
<evidence type="ECO:0000313" key="2">
    <source>
        <dbReference type="Proteomes" id="UP001140513"/>
    </source>
</evidence>
<gene>
    <name evidence="1" type="ORF">N0V89_007021</name>
</gene>
<dbReference type="OrthoDB" id="3801363at2759"/>